<comment type="caution">
    <text evidence="2">The sequence shown here is derived from an EMBL/GenBank/DDBJ whole genome shotgun (WGS) entry which is preliminary data.</text>
</comment>
<feature type="chain" id="PRO_5046302002" evidence="1">
    <location>
        <begin position="22"/>
        <end position="97"/>
    </location>
</feature>
<name>A0ABR1UXI6_9PEZI</name>
<reference evidence="2 3" key="1">
    <citation type="submission" date="2023-01" db="EMBL/GenBank/DDBJ databases">
        <title>Analysis of 21 Apiospora genomes using comparative genomics revels a genus with tremendous synthesis potential of carbohydrate active enzymes and secondary metabolites.</title>
        <authorList>
            <person name="Sorensen T."/>
        </authorList>
    </citation>
    <scope>NUCLEOTIDE SEQUENCE [LARGE SCALE GENOMIC DNA]</scope>
    <source>
        <strain evidence="2 3">CBS 83171</strain>
    </source>
</reference>
<evidence type="ECO:0000313" key="3">
    <source>
        <dbReference type="Proteomes" id="UP001446871"/>
    </source>
</evidence>
<sequence length="97" mass="10467">MVRIDFLATAIVAALCGSVTANNCKNGIDYCGRGLLNKGNYYQDIIQSLQNAHQPTDQAHVEDSVFHCGGPDTIPFQRFCGSGRCANGGNNHDDFCN</sequence>
<protein>
    <submittedName>
        <fullName evidence="2">Uncharacterized protein</fullName>
    </submittedName>
</protein>
<organism evidence="2 3">
    <name type="scientific">Apiospora saccharicola</name>
    <dbReference type="NCBI Taxonomy" id="335842"/>
    <lineage>
        <taxon>Eukaryota</taxon>
        <taxon>Fungi</taxon>
        <taxon>Dikarya</taxon>
        <taxon>Ascomycota</taxon>
        <taxon>Pezizomycotina</taxon>
        <taxon>Sordariomycetes</taxon>
        <taxon>Xylariomycetidae</taxon>
        <taxon>Amphisphaeriales</taxon>
        <taxon>Apiosporaceae</taxon>
        <taxon>Apiospora</taxon>
    </lineage>
</organism>
<evidence type="ECO:0000256" key="1">
    <source>
        <dbReference type="SAM" id="SignalP"/>
    </source>
</evidence>
<keyword evidence="3" id="KW-1185">Reference proteome</keyword>
<proteinExistence type="predicted"/>
<dbReference type="Proteomes" id="UP001446871">
    <property type="component" value="Unassembled WGS sequence"/>
</dbReference>
<keyword evidence="1" id="KW-0732">Signal</keyword>
<feature type="signal peptide" evidence="1">
    <location>
        <begin position="1"/>
        <end position="21"/>
    </location>
</feature>
<dbReference type="EMBL" id="JAQQWM010000005">
    <property type="protein sequence ID" value="KAK8063654.1"/>
    <property type="molecule type" value="Genomic_DNA"/>
</dbReference>
<accession>A0ABR1UXI6</accession>
<evidence type="ECO:0000313" key="2">
    <source>
        <dbReference type="EMBL" id="KAK8063654.1"/>
    </source>
</evidence>
<gene>
    <name evidence="2" type="ORF">PG996_008306</name>
</gene>